<dbReference type="SUPFAM" id="SSF81923">
    <property type="entry name" value="Double Clp-N motif"/>
    <property type="match status" value="1"/>
</dbReference>
<evidence type="ECO:0000259" key="1">
    <source>
        <dbReference type="Pfam" id="PF02861"/>
    </source>
</evidence>
<dbReference type="InterPro" id="IPR004176">
    <property type="entry name" value="Clp_R_N"/>
</dbReference>
<sequence>MNLLNLAAGEAMRLNHGWIGPQHALLGVLRGDSGDVARQALERAGVDAEVVETWLSRAGSMETPDQLSPNPRWYTVHGRAEGFAYASGAAEPDTVHFLLAVLWDRTRGLLPESSEGTRAVIITAMRDLGVELPRSPLPELEPSARMTTYVEFPRRATDDIIALLGVRHPPGSGSKWAFNYKNDDVAYVRAESGIDLQGIVDEALARDG</sequence>
<dbReference type="RefSeq" id="WP_040732118.1">
    <property type="nucleotide sequence ID" value="NZ_QJKF01000003.1"/>
</dbReference>
<dbReference type="AlphaFoldDB" id="A0A318K818"/>
<name>A0A318K818_9NOCA</name>
<accession>A0A318K818</accession>
<proteinExistence type="predicted"/>
<dbReference type="Pfam" id="PF02861">
    <property type="entry name" value="Clp_N"/>
    <property type="match status" value="1"/>
</dbReference>
<dbReference type="InterPro" id="IPR036628">
    <property type="entry name" value="Clp_N_dom_sf"/>
</dbReference>
<dbReference type="EMBL" id="QJKF01000003">
    <property type="protein sequence ID" value="PXX66372.1"/>
    <property type="molecule type" value="Genomic_DNA"/>
</dbReference>
<evidence type="ECO:0000313" key="2">
    <source>
        <dbReference type="EMBL" id="PXX66372.1"/>
    </source>
</evidence>
<evidence type="ECO:0000313" key="3">
    <source>
        <dbReference type="Proteomes" id="UP000247569"/>
    </source>
</evidence>
<dbReference type="Gene3D" id="1.10.1780.10">
    <property type="entry name" value="Clp, N-terminal domain"/>
    <property type="match status" value="1"/>
</dbReference>
<dbReference type="Proteomes" id="UP000247569">
    <property type="component" value="Unassembled WGS sequence"/>
</dbReference>
<reference evidence="2 3" key="1">
    <citation type="submission" date="2018-05" db="EMBL/GenBank/DDBJ databases">
        <title>Genomic Encyclopedia of Type Strains, Phase IV (KMG-IV): sequencing the most valuable type-strain genomes for metagenomic binning, comparative biology and taxonomic classification.</title>
        <authorList>
            <person name="Goeker M."/>
        </authorList>
    </citation>
    <scope>NUCLEOTIDE SEQUENCE [LARGE SCALE GENOMIC DNA]</scope>
    <source>
        <strain evidence="2 3">DSM 44704</strain>
    </source>
</reference>
<gene>
    <name evidence="2" type="ORF">DFR70_103120</name>
</gene>
<keyword evidence="3" id="KW-1185">Reference proteome</keyword>
<comment type="caution">
    <text evidence="2">The sequence shown here is derived from an EMBL/GenBank/DDBJ whole genome shotgun (WGS) entry which is preliminary data.</text>
</comment>
<feature type="domain" description="Clp R" evidence="1">
    <location>
        <begin position="3"/>
        <end position="105"/>
    </location>
</feature>
<organism evidence="2 3">
    <name type="scientific">Nocardia tenerifensis</name>
    <dbReference type="NCBI Taxonomy" id="228006"/>
    <lineage>
        <taxon>Bacteria</taxon>
        <taxon>Bacillati</taxon>
        <taxon>Actinomycetota</taxon>
        <taxon>Actinomycetes</taxon>
        <taxon>Mycobacteriales</taxon>
        <taxon>Nocardiaceae</taxon>
        <taxon>Nocardia</taxon>
    </lineage>
</organism>
<protein>
    <submittedName>
        <fullName evidence="2">ClpA/ClpB-like protein</fullName>
    </submittedName>
</protein>